<organism evidence="1 2">
    <name type="scientific">Daphnia magna</name>
    <dbReference type="NCBI Taxonomy" id="35525"/>
    <lineage>
        <taxon>Eukaryota</taxon>
        <taxon>Metazoa</taxon>
        <taxon>Ecdysozoa</taxon>
        <taxon>Arthropoda</taxon>
        <taxon>Crustacea</taxon>
        <taxon>Branchiopoda</taxon>
        <taxon>Diplostraca</taxon>
        <taxon>Cladocera</taxon>
        <taxon>Anomopoda</taxon>
        <taxon>Daphniidae</taxon>
        <taxon>Daphnia</taxon>
    </lineage>
</organism>
<keyword evidence="2" id="KW-1185">Reference proteome</keyword>
<evidence type="ECO:0000313" key="2">
    <source>
        <dbReference type="Proteomes" id="UP001234178"/>
    </source>
</evidence>
<name>A0ABR0B077_9CRUS</name>
<dbReference type="EMBL" id="JAOYFB010000039">
    <property type="protein sequence ID" value="KAK4030789.1"/>
    <property type="molecule type" value="Genomic_DNA"/>
</dbReference>
<evidence type="ECO:0000313" key="1">
    <source>
        <dbReference type="EMBL" id="KAK4030789.1"/>
    </source>
</evidence>
<reference evidence="1 2" key="1">
    <citation type="journal article" date="2023" name="Nucleic Acids Res.">
        <title>The hologenome of Daphnia magna reveals possible DNA methylation and microbiome-mediated evolution of the host genome.</title>
        <authorList>
            <person name="Chaturvedi A."/>
            <person name="Li X."/>
            <person name="Dhandapani V."/>
            <person name="Marshall H."/>
            <person name="Kissane S."/>
            <person name="Cuenca-Cambronero M."/>
            <person name="Asole G."/>
            <person name="Calvet F."/>
            <person name="Ruiz-Romero M."/>
            <person name="Marangio P."/>
            <person name="Guigo R."/>
            <person name="Rago D."/>
            <person name="Mirbahai L."/>
            <person name="Eastwood N."/>
            <person name="Colbourne J.K."/>
            <person name="Zhou J."/>
            <person name="Mallon E."/>
            <person name="Orsini L."/>
        </authorList>
    </citation>
    <scope>NUCLEOTIDE SEQUENCE [LARGE SCALE GENOMIC DNA]</scope>
    <source>
        <strain evidence="1">LRV0_1</strain>
    </source>
</reference>
<gene>
    <name evidence="1" type="ORF">OUZ56_024128</name>
</gene>
<proteinExistence type="predicted"/>
<comment type="caution">
    <text evidence="1">The sequence shown here is derived from an EMBL/GenBank/DDBJ whole genome shotgun (WGS) entry which is preliminary data.</text>
</comment>
<dbReference type="Proteomes" id="UP001234178">
    <property type="component" value="Unassembled WGS sequence"/>
</dbReference>
<sequence>MQTQYVARADDLEHTYHQQLCDIKHDSELQVAHWVWLRSRWRVVTWSCGRFLGVHLAYTQCPCRFAIFCKA</sequence>
<accession>A0ABR0B077</accession>
<protein>
    <submittedName>
        <fullName evidence="1">Uncharacterized protein</fullName>
    </submittedName>
</protein>